<dbReference type="EMBL" id="CAJNDS010002584">
    <property type="protein sequence ID" value="CAE7534801.1"/>
    <property type="molecule type" value="Genomic_DNA"/>
</dbReference>
<sequence>MREWFTASWTSAAWAKGVSQVGATWNSVHDVPKGLIKLRLGGSRDSNMESDLLVSYMEVLQPLQCHFDGASVLAGFALALEPWEGNPAGWPPGGRGLRCHAAPGLPARRW</sequence>
<protein>
    <submittedName>
        <fullName evidence="1">Uncharacterized protein</fullName>
    </submittedName>
</protein>
<dbReference type="AlphaFoldDB" id="A0A812TSK1"/>
<accession>A0A812TSK1</accession>
<dbReference type="Proteomes" id="UP000604046">
    <property type="component" value="Unassembled WGS sequence"/>
</dbReference>
<evidence type="ECO:0000313" key="1">
    <source>
        <dbReference type="EMBL" id="CAE7534801.1"/>
    </source>
</evidence>
<proteinExistence type="predicted"/>
<evidence type="ECO:0000313" key="2">
    <source>
        <dbReference type="Proteomes" id="UP000604046"/>
    </source>
</evidence>
<comment type="caution">
    <text evidence="1">The sequence shown here is derived from an EMBL/GenBank/DDBJ whole genome shotgun (WGS) entry which is preliminary data.</text>
</comment>
<reference evidence="1" key="1">
    <citation type="submission" date="2021-02" db="EMBL/GenBank/DDBJ databases">
        <authorList>
            <person name="Dougan E. K."/>
            <person name="Rhodes N."/>
            <person name="Thang M."/>
            <person name="Chan C."/>
        </authorList>
    </citation>
    <scope>NUCLEOTIDE SEQUENCE</scope>
</reference>
<name>A0A812TSK1_9DINO</name>
<organism evidence="1 2">
    <name type="scientific">Symbiodinium natans</name>
    <dbReference type="NCBI Taxonomy" id="878477"/>
    <lineage>
        <taxon>Eukaryota</taxon>
        <taxon>Sar</taxon>
        <taxon>Alveolata</taxon>
        <taxon>Dinophyceae</taxon>
        <taxon>Suessiales</taxon>
        <taxon>Symbiodiniaceae</taxon>
        <taxon>Symbiodinium</taxon>
    </lineage>
</organism>
<keyword evidence="2" id="KW-1185">Reference proteome</keyword>
<gene>
    <name evidence="1" type="ORF">SNAT2548_LOCUS29973</name>
</gene>